<keyword evidence="6 8" id="KW-0472">Membrane</keyword>
<dbReference type="InterPro" id="IPR027417">
    <property type="entry name" value="P-loop_NTPase"/>
</dbReference>
<organism evidence="11 12">
    <name type="scientific">Bradyrhizobium ottawaense</name>
    <dbReference type="NCBI Taxonomy" id="931866"/>
    <lineage>
        <taxon>Bacteria</taxon>
        <taxon>Pseudomonadati</taxon>
        <taxon>Pseudomonadota</taxon>
        <taxon>Alphaproteobacteria</taxon>
        <taxon>Hyphomicrobiales</taxon>
        <taxon>Nitrobacteraceae</taxon>
        <taxon>Bradyrhizobium</taxon>
    </lineage>
</organism>
<keyword evidence="5 8" id="KW-1133">Transmembrane helix</keyword>
<evidence type="ECO:0000256" key="8">
    <source>
        <dbReference type="SAM" id="Phobius"/>
    </source>
</evidence>
<dbReference type="InterPro" id="IPR003439">
    <property type="entry name" value="ABC_transporter-like_ATP-bd"/>
</dbReference>
<dbReference type="InterPro" id="IPR003593">
    <property type="entry name" value="AAA+_ATPase"/>
</dbReference>
<dbReference type="PANTHER" id="PTHR24221">
    <property type="entry name" value="ATP-BINDING CASSETTE SUB-FAMILY B"/>
    <property type="match status" value="1"/>
</dbReference>
<dbReference type="InterPro" id="IPR039421">
    <property type="entry name" value="Type_1_exporter"/>
</dbReference>
<reference evidence="11 12" key="1">
    <citation type="submission" date="2024-07" db="EMBL/GenBank/DDBJ databases">
        <title>Genomic Encyclopedia of Type Strains, Phase V (KMG-V): Genome sequencing to study the core and pangenomes of soil and plant-associated prokaryotes.</title>
        <authorList>
            <person name="Whitman W."/>
        </authorList>
    </citation>
    <scope>NUCLEOTIDE SEQUENCE [LARGE SCALE GENOMIC DNA]</scope>
    <source>
        <strain evidence="11 12">USDA 152</strain>
    </source>
</reference>
<sequence length="598" mass="64423">MGRGESAAPTLDYDVWCSASILKGAGFPLSSVSTPFKKPDELRRLLQGCQRYFVTAAIFSLAINLLYLAGPLYMLQVYDRVIASASEITLLMLTIALLMALLALAGLDAVRARVLTRASIRLDQTIAPRVMTAIIDRAAGARSYLLRDFDTFRQFITGTGIHAILDLPWTPIYIAVIFGLHPALGIFALACSIILILMAVLNEWIVKPPLSESNEAASRNYNFTEMSLRNTEVVRAMGMTAGLLKRWSRDRNRMLERQVVASDRAATIQSLIRFLRLAMQSLILGLGAYLVIERLTTAGAMFAASILLGRALQPVEQIVGSWRGLISARGAFLRLRELLAAHHAQEPHLALPRPEGRLSFEAVSCVAPGVSKPILRGVTFQLEPGEALGIIGPSGAGKSTLARHIVGVQAPSAGAVRIDGADVSTWIKTSLGGHLGYLPQDVELFADTVAANICRFNAGADQQIILAARMAGVHDMILRLPEGYGTHVGEGGGILSGGYRQRIGLARAVYGNPSLVVLDEPSSNLDSDGDAALADCIMHLKKRGTTVVIISHRPATIGVADKILVLREGVVEMFGPRAEILARLTRPVPVHTVRETTG</sequence>
<dbReference type="GO" id="GO:0005524">
    <property type="term" value="F:ATP binding"/>
    <property type="evidence" value="ECO:0007669"/>
    <property type="project" value="UniProtKB-KW"/>
</dbReference>
<accession>A0ABV4G6Q0</accession>
<keyword evidence="3" id="KW-0547">Nucleotide-binding</keyword>
<comment type="caution">
    <text evidence="11">The sequence shown here is derived from an EMBL/GenBank/DDBJ whole genome shotgun (WGS) entry which is preliminary data.</text>
</comment>
<dbReference type="InterPro" id="IPR036640">
    <property type="entry name" value="ABC1_TM_sf"/>
</dbReference>
<dbReference type="Gene3D" id="3.40.50.300">
    <property type="entry name" value="P-loop containing nucleotide triphosphate hydrolases"/>
    <property type="match status" value="1"/>
</dbReference>
<dbReference type="InterPro" id="IPR010128">
    <property type="entry name" value="ATPase_T1SS_PrtD-like"/>
</dbReference>
<dbReference type="NCBIfam" id="TIGR01842">
    <property type="entry name" value="type_I_sec_PrtD"/>
    <property type="match status" value="1"/>
</dbReference>
<dbReference type="PANTHER" id="PTHR24221:SF248">
    <property type="entry name" value="ABC TRANSPORTER TRANSMEMBRANE REGION"/>
    <property type="match status" value="1"/>
</dbReference>
<evidence type="ECO:0000256" key="7">
    <source>
        <dbReference type="ARBA" id="ARBA00024722"/>
    </source>
</evidence>
<dbReference type="PROSITE" id="PS50929">
    <property type="entry name" value="ABC_TM1F"/>
    <property type="match status" value="1"/>
</dbReference>
<evidence type="ECO:0000256" key="6">
    <source>
        <dbReference type="ARBA" id="ARBA00023136"/>
    </source>
</evidence>
<dbReference type="SMART" id="SM00382">
    <property type="entry name" value="AAA"/>
    <property type="match status" value="1"/>
</dbReference>
<evidence type="ECO:0000313" key="11">
    <source>
        <dbReference type="EMBL" id="MEY9459548.1"/>
    </source>
</evidence>
<evidence type="ECO:0000259" key="10">
    <source>
        <dbReference type="PROSITE" id="PS50929"/>
    </source>
</evidence>
<dbReference type="PROSITE" id="PS50893">
    <property type="entry name" value="ABC_TRANSPORTER_2"/>
    <property type="match status" value="1"/>
</dbReference>
<dbReference type="InterPro" id="IPR011527">
    <property type="entry name" value="ABC1_TM_dom"/>
</dbReference>
<keyword evidence="12" id="KW-1185">Reference proteome</keyword>
<feature type="domain" description="ABC transporter" evidence="9">
    <location>
        <begin position="358"/>
        <end position="593"/>
    </location>
</feature>
<name>A0ABV4G6Q0_9BRAD</name>
<comment type="function">
    <text evidence="7">Involved in beta-(1--&gt;2)glucan export. Transmembrane domains (TMD) form a pore in the inner membrane and the ATP-binding domain (NBD) is responsible for energy generation.</text>
</comment>
<keyword evidence="2 8" id="KW-0812">Transmembrane</keyword>
<dbReference type="SUPFAM" id="SSF90123">
    <property type="entry name" value="ABC transporter transmembrane region"/>
    <property type="match status" value="1"/>
</dbReference>
<dbReference type="Gene3D" id="1.20.1560.10">
    <property type="entry name" value="ABC transporter type 1, transmembrane domain"/>
    <property type="match status" value="1"/>
</dbReference>
<evidence type="ECO:0000256" key="3">
    <source>
        <dbReference type="ARBA" id="ARBA00022741"/>
    </source>
</evidence>
<feature type="transmembrane region" description="Helical" evidence="8">
    <location>
        <begin position="172"/>
        <end position="201"/>
    </location>
</feature>
<comment type="subcellular location">
    <subcellularLocation>
        <location evidence="1">Cell membrane</location>
        <topology evidence="1">Multi-pass membrane protein</topology>
    </subcellularLocation>
</comment>
<proteinExistence type="predicted"/>
<evidence type="ECO:0000256" key="5">
    <source>
        <dbReference type="ARBA" id="ARBA00022989"/>
    </source>
</evidence>
<evidence type="ECO:0000256" key="2">
    <source>
        <dbReference type="ARBA" id="ARBA00022692"/>
    </source>
</evidence>
<feature type="transmembrane region" description="Helical" evidence="8">
    <location>
        <begin position="87"/>
        <end position="107"/>
    </location>
</feature>
<dbReference type="Proteomes" id="UP001565369">
    <property type="component" value="Unassembled WGS sequence"/>
</dbReference>
<keyword evidence="4 11" id="KW-0067">ATP-binding</keyword>
<feature type="domain" description="ABC transmembrane type-1" evidence="10">
    <location>
        <begin position="54"/>
        <end position="327"/>
    </location>
</feature>
<gene>
    <name evidence="11" type="ORF">ABIG07_008496</name>
</gene>
<dbReference type="Pfam" id="PF00664">
    <property type="entry name" value="ABC_membrane"/>
    <property type="match status" value="1"/>
</dbReference>
<evidence type="ECO:0000256" key="4">
    <source>
        <dbReference type="ARBA" id="ARBA00022840"/>
    </source>
</evidence>
<dbReference type="Pfam" id="PF00005">
    <property type="entry name" value="ABC_tran"/>
    <property type="match status" value="1"/>
</dbReference>
<evidence type="ECO:0000256" key="1">
    <source>
        <dbReference type="ARBA" id="ARBA00004651"/>
    </source>
</evidence>
<dbReference type="EMBL" id="JBGBZJ010000003">
    <property type="protein sequence ID" value="MEY9459548.1"/>
    <property type="molecule type" value="Genomic_DNA"/>
</dbReference>
<evidence type="ECO:0000259" key="9">
    <source>
        <dbReference type="PROSITE" id="PS50893"/>
    </source>
</evidence>
<dbReference type="SUPFAM" id="SSF52540">
    <property type="entry name" value="P-loop containing nucleoside triphosphate hydrolases"/>
    <property type="match status" value="1"/>
</dbReference>
<evidence type="ECO:0000313" key="12">
    <source>
        <dbReference type="Proteomes" id="UP001565369"/>
    </source>
</evidence>
<feature type="transmembrane region" description="Helical" evidence="8">
    <location>
        <begin position="52"/>
        <end position="75"/>
    </location>
</feature>
<protein>
    <submittedName>
        <fullName evidence="11">ATP-binding cassette subfamily C protein</fullName>
    </submittedName>
</protein>